<evidence type="ECO:0000313" key="10">
    <source>
        <dbReference type="EMBL" id="RRB12677.1"/>
    </source>
</evidence>
<dbReference type="NCBIfam" id="TIGR00695">
    <property type="entry name" value="uxuA"/>
    <property type="match status" value="1"/>
</dbReference>
<keyword evidence="8 9" id="KW-0456">Lyase</keyword>
<protein>
    <recommendedName>
        <fullName evidence="5 9">Mannonate dehydratase</fullName>
        <ecNumber evidence="5 9">4.2.1.8</ecNumber>
    </recommendedName>
    <alternativeName>
        <fullName evidence="9">D-mannonate hydro-lyase</fullName>
    </alternativeName>
</protein>
<evidence type="ECO:0000313" key="11">
    <source>
        <dbReference type="Proteomes" id="UP000274271"/>
    </source>
</evidence>
<dbReference type="AlphaFoldDB" id="A0A3P1CHC5"/>
<reference evidence="10 11" key="1">
    <citation type="submission" date="2018-11" db="EMBL/GenBank/DDBJ databases">
        <authorList>
            <person name="Zhou Z."/>
            <person name="Wang G."/>
        </authorList>
    </citation>
    <scope>NUCLEOTIDE SEQUENCE [LARGE SCALE GENOMIC DNA]</scope>
    <source>
        <strain evidence="10 11">KCTC42998</strain>
    </source>
</reference>
<comment type="pathway">
    <text evidence="3 9">Carbohydrate metabolism; pentose and glucuronate interconversion.</text>
</comment>
<dbReference type="InterPro" id="IPR036237">
    <property type="entry name" value="Xyl_isomerase-like_sf"/>
</dbReference>
<comment type="cofactor">
    <cofactor evidence="9">
        <name>Fe(2+)</name>
        <dbReference type="ChEBI" id="CHEBI:29033"/>
    </cofactor>
    <cofactor evidence="9">
        <name>Mn(2+)</name>
        <dbReference type="ChEBI" id="CHEBI:29035"/>
    </cofactor>
</comment>
<keyword evidence="7 9" id="KW-0464">Manganese</keyword>
<dbReference type="HAMAP" id="MF_00106">
    <property type="entry name" value="UxuA"/>
    <property type="match status" value="1"/>
</dbReference>
<proteinExistence type="inferred from homology"/>
<dbReference type="PANTHER" id="PTHR30387:SF2">
    <property type="entry name" value="MANNONATE DEHYDRATASE"/>
    <property type="match status" value="1"/>
</dbReference>
<evidence type="ECO:0000256" key="7">
    <source>
        <dbReference type="ARBA" id="ARBA00023211"/>
    </source>
</evidence>
<dbReference type="GO" id="GO:0042840">
    <property type="term" value="P:D-glucuronate catabolic process"/>
    <property type="evidence" value="ECO:0007669"/>
    <property type="project" value="TreeGrafter"/>
</dbReference>
<evidence type="ECO:0000256" key="5">
    <source>
        <dbReference type="ARBA" id="ARBA00012927"/>
    </source>
</evidence>
<dbReference type="Proteomes" id="UP000274271">
    <property type="component" value="Unassembled WGS sequence"/>
</dbReference>
<keyword evidence="11" id="KW-1185">Reference proteome</keyword>
<dbReference type="OrthoDB" id="9780250at2"/>
<evidence type="ECO:0000256" key="4">
    <source>
        <dbReference type="ARBA" id="ARBA00007389"/>
    </source>
</evidence>
<evidence type="ECO:0000256" key="6">
    <source>
        <dbReference type="ARBA" id="ARBA00023004"/>
    </source>
</evidence>
<comment type="caution">
    <text evidence="10">The sequence shown here is derived from an EMBL/GenBank/DDBJ whole genome shotgun (WGS) entry which is preliminary data.</text>
</comment>
<dbReference type="UniPathway" id="UPA00246"/>
<dbReference type="NCBIfam" id="NF003027">
    <property type="entry name" value="PRK03906.1"/>
    <property type="match status" value="1"/>
</dbReference>
<dbReference type="SUPFAM" id="SSF51658">
    <property type="entry name" value="Xylose isomerase-like"/>
    <property type="match status" value="1"/>
</dbReference>
<comment type="catalytic activity">
    <reaction evidence="1 9">
        <text>D-mannonate = 2-dehydro-3-deoxy-D-gluconate + H2O</text>
        <dbReference type="Rhea" id="RHEA:20097"/>
        <dbReference type="ChEBI" id="CHEBI:15377"/>
        <dbReference type="ChEBI" id="CHEBI:17767"/>
        <dbReference type="ChEBI" id="CHEBI:57990"/>
        <dbReference type="EC" id="4.2.1.8"/>
    </reaction>
</comment>
<keyword evidence="6 9" id="KW-0408">Iron</keyword>
<evidence type="ECO:0000256" key="1">
    <source>
        <dbReference type="ARBA" id="ARBA00001794"/>
    </source>
</evidence>
<dbReference type="Gene3D" id="3.20.20.150">
    <property type="entry name" value="Divalent-metal-dependent TIM barrel enzymes"/>
    <property type="match status" value="2"/>
</dbReference>
<dbReference type="PANTHER" id="PTHR30387">
    <property type="entry name" value="MANNONATE DEHYDRATASE"/>
    <property type="match status" value="1"/>
</dbReference>
<dbReference type="EMBL" id="RQJP01000004">
    <property type="protein sequence ID" value="RRB12677.1"/>
    <property type="molecule type" value="Genomic_DNA"/>
</dbReference>
<dbReference type="GO" id="GO:0008927">
    <property type="term" value="F:mannonate dehydratase activity"/>
    <property type="evidence" value="ECO:0007669"/>
    <property type="project" value="UniProtKB-UniRule"/>
</dbReference>
<gene>
    <name evidence="9 10" type="primary">uxuA</name>
    <name evidence="10" type="ORF">EHT87_21055</name>
</gene>
<dbReference type="GO" id="GO:0008198">
    <property type="term" value="F:ferrous iron binding"/>
    <property type="evidence" value="ECO:0007669"/>
    <property type="project" value="TreeGrafter"/>
</dbReference>
<dbReference type="RefSeq" id="WP_124908629.1">
    <property type="nucleotide sequence ID" value="NZ_RQJP01000004.1"/>
</dbReference>
<evidence type="ECO:0000256" key="3">
    <source>
        <dbReference type="ARBA" id="ARBA00004892"/>
    </source>
</evidence>
<accession>A0A3P1CHC5</accession>
<evidence type="ECO:0000256" key="9">
    <source>
        <dbReference type="HAMAP-Rule" id="MF_00106"/>
    </source>
</evidence>
<dbReference type="GO" id="GO:0030145">
    <property type="term" value="F:manganese ion binding"/>
    <property type="evidence" value="ECO:0007669"/>
    <property type="project" value="TreeGrafter"/>
</dbReference>
<evidence type="ECO:0000256" key="8">
    <source>
        <dbReference type="ARBA" id="ARBA00023239"/>
    </source>
</evidence>
<dbReference type="EC" id="4.2.1.8" evidence="5 9"/>
<comment type="similarity">
    <text evidence="4 9">Belongs to the mannonate dehydratase family.</text>
</comment>
<dbReference type="PIRSF" id="PIRSF016049">
    <property type="entry name" value="Man_dehyd"/>
    <property type="match status" value="1"/>
</dbReference>
<name>A0A3P1CHC5_9BACT</name>
<organism evidence="10 11">
    <name type="scientific">Larkinella knui</name>
    <dbReference type="NCBI Taxonomy" id="2025310"/>
    <lineage>
        <taxon>Bacteria</taxon>
        <taxon>Pseudomonadati</taxon>
        <taxon>Bacteroidota</taxon>
        <taxon>Cytophagia</taxon>
        <taxon>Cytophagales</taxon>
        <taxon>Spirosomataceae</taxon>
        <taxon>Larkinella</taxon>
    </lineage>
</organism>
<comment type="function">
    <text evidence="2 9">Catalyzes the dehydration of D-mannonate.</text>
</comment>
<dbReference type="Pfam" id="PF03786">
    <property type="entry name" value="UxuA"/>
    <property type="match status" value="1"/>
</dbReference>
<sequence length="419" mass="46918">MGMLQTMRWFGPHDPVSLMDIRQAGCTGIVTALHQIPVGDVWPVEEIEKRKKLIEADNGRYSSLHWAVVESLPVHEDIKKGRASRAHYIDTYKQSLHNLAACGIKTVCYNFMPVLDWSRTNLRYEMPDGSLALRFVWADFAVFDLCILKRPGAETDYEPDVIQAARAKFAQMTPEQITELSNIVLLGLPGSEEAFTLDTFQGLLNEYATIGDRELRENLYYFIQEVAPVAASVGINLCIHPDDPPRPLLGLPRVVSTEADLAQLMAACDTTANGITFCTGSLGIRPDNDLPGMIRRFGNRIHFIHLRTTKREDNPRNFHEADHLAGDVDMYAVVKEIVLEQQRRTKTGIGETAIPMRPDHGHQMLDDLHKKTYPGYSVIGRLRGLAELRGLELGIARALEDQLISQTGPPERLSGAKRV</sequence>
<dbReference type="InterPro" id="IPR004628">
    <property type="entry name" value="Man_deHydtase"/>
</dbReference>
<evidence type="ECO:0000256" key="2">
    <source>
        <dbReference type="ARBA" id="ARBA00002713"/>
    </source>
</evidence>